<dbReference type="PANTHER" id="PTHR12428">
    <property type="entry name" value="OXA1"/>
    <property type="match status" value="1"/>
</dbReference>
<evidence type="ECO:0000313" key="21">
    <source>
        <dbReference type="Proteomes" id="UP000234198"/>
    </source>
</evidence>
<reference evidence="20 21" key="1">
    <citation type="submission" date="2017-12" db="EMBL/GenBank/DDBJ databases">
        <title>Phylogenetic diversity of female urinary microbiome.</title>
        <authorList>
            <person name="Thomas-White K."/>
            <person name="Wolfe A.J."/>
        </authorList>
    </citation>
    <scope>NUCLEOTIDE SEQUENCE [LARGE SCALE GENOMIC DNA]</scope>
    <source>
        <strain evidence="20 21">UMB0018</strain>
    </source>
</reference>
<comment type="subcellular location">
    <subcellularLocation>
        <location evidence="1">Cell membrane</location>
        <topology evidence="1">Multi-pass membrane protein</topology>
    </subcellularLocation>
    <subcellularLocation>
        <location evidence="16">Membrane</location>
        <topology evidence="16">Multi-pass membrane protein</topology>
    </subcellularLocation>
</comment>
<dbReference type="GO" id="GO:0051205">
    <property type="term" value="P:protein insertion into membrane"/>
    <property type="evidence" value="ECO:0007669"/>
    <property type="project" value="TreeGrafter"/>
</dbReference>
<evidence type="ECO:0000256" key="11">
    <source>
        <dbReference type="ARBA" id="ARBA00025034"/>
    </source>
</evidence>
<comment type="subunit">
    <text evidence="12">Interacts with the Sec translocase complex via SecD. Specifically interacts with transmembrane segments of nascent integral membrane proteins during membrane integration.</text>
</comment>
<feature type="transmembrane region" description="Helical" evidence="18">
    <location>
        <begin position="35"/>
        <end position="57"/>
    </location>
</feature>
<feature type="compositionally biased region" description="Basic and acidic residues" evidence="17">
    <location>
        <begin position="388"/>
        <end position="412"/>
    </location>
</feature>
<gene>
    <name evidence="20" type="ORF">CYJ22_08465</name>
</gene>
<evidence type="ECO:0000256" key="5">
    <source>
        <dbReference type="ARBA" id="ARBA00022475"/>
    </source>
</evidence>
<comment type="caution">
    <text evidence="20">The sequence shown here is derived from an EMBL/GenBank/DDBJ whole genome shotgun (WGS) entry which is preliminary data.</text>
</comment>
<keyword evidence="6 16" id="KW-0812">Transmembrane</keyword>
<dbReference type="CDD" id="cd20070">
    <property type="entry name" value="5TM_YidC_Alb3"/>
    <property type="match status" value="1"/>
</dbReference>
<name>A0A2I1HYC7_9ACTO</name>
<proteinExistence type="inferred from homology"/>
<sequence>MFDAILHPFAWALAWLWVWIHDFLVLVGMSSGSGMAWVLSIVLLTILVRIAIIPLFLKQIRSSRAMQAIQPEMRKIQEKYKGKKDQVSRQKMMEETQALQRKHKVSPFASCLPMLVQMPVLFGMYRAIIAVSSISAGTYTYRGDSTDHLGPLTESVSTEIVNSTVFGVPLSHTLRDSWGQPAIVTVFIAAIVLMVVLQFVSMRLSFSRNMPDMGDNPMAQSQRSMMYVMPLMFIFSGAFFQMGVVIYTVTASFWALAQSFWTIKVMPTPGSPAYADLLESRESAYQEWAKPFFQNYDRERAALGVAGSDPRIDELNERTLAELRSKAKKQHVASDFPAEMSAGEIITVYRNLATQKWTTLPDEQWMHGLTLAVEKRLAKQEASAQRAELQKQVRDRRTLEREGAKASSKDESEANDSASGHGSLSAEEIERRRIERRKARRRSGNKR</sequence>
<organism evidence="20 21">
    <name type="scientific">Schaalia odontolytica</name>
    <dbReference type="NCBI Taxonomy" id="1660"/>
    <lineage>
        <taxon>Bacteria</taxon>
        <taxon>Bacillati</taxon>
        <taxon>Actinomycetota</taxon>
        <taxon>Actinomycetes</taxon>
        <taxon>Actinomycetales</taxon>
        <taxon>Actinomycetaceae</taxon>
        <taxon>Schaalia</taxon>
    </lineage>
</organism>
<evidence type="ECO:0000256" key="3">
    <source>
        <dbReference type="ARBA" id="ARBA00015325"/>
    </source>
</evidence>
<evidence type="ECO:0000256" key="12">
    <source>
        <dbReference type="ARBA" id="ARBA00026028"/>
    </source>
</evidence>
<keyword evidence="10" id="KW-0143">Chaperone</keyword>
<evidence type="ECO:0000256" key="18">
    <source>
        <dbReference type="SAM" id="Phobius"/>
    </source>
</evidence>
<dbReference type="AlphaFoldDB" id="A0A2I1HYC7"/>
<evidence type="ECO:0000256" key="7">
    <source>
        <dbReference type="ARBA" id="ARBA00022927"/>
    </source>
</evidence>
<keyword evidence="4" id="KW-0813">Transport</keyword>
<evidence type="ECO:0000256" key="16">
    <source>
        <dbReference type="RuleBase" id="RU003945"/>
    </source>
</evidence>
<evidence type="ECO:0000313" key="20">
    <source>
        <dbReference type="EMBL" id="PKY63890.1"/>
    </source>
</evidence>
<feature type="transmembrane region" description="Helical" evidence="18">
    <location>
        <begin position="182"/>
        <end position="206"/>
    </location>
</feature>
<protein>
    <recommendedName>
        <fullName evidence="3">Membrane protein insertase YidC</fullName>
    </recommendedName>
    <alternativeName>
        <fullName evidence="15">Foldase YidC</fullName>
    </alternativeName>
    <alternativeName>
        <fullName evidence="14">Membrane integrase YidC</fullName>
    </alternativeName>
    <alternativeName>
        <fullName evidence="13">Membrane protein YidC</fullName>
    </alternativeName>
</protein>
<feature type="transmembrane region" description="Helical" evidence="18">
    <location>
        <begin position="227"/>
        <end position="256"/>
    </location>
</feature>
<comment type="function">
    <text evidence="11">Required for the insertion and/or proper folding and/or complex formation of integral membrane proteins into the membrane. Involved in integration of membrane proteins that insert both dependently and independently of the Sec translocase complex, as well as at least some lipoproteins. Aids folding of multispanning membrane proteins.</text>
</comment>
<evidence type="ECO:0000256" key="6">
    <source>
        <dbReference type="ARBA" id="ARBA00022692"/>
    </source>
</evidence>
<evidence type="ECO:0000256" key="2">
    <source>
        <dbReference type="ARBA" id="ARBA00010527"/>
    </source>
</evidence>
<feature type="transmembrane region" description="Helical" evidence="18">
    <location>
        <begin position="9"/>
        <end position="29"/>
    </location>
</feature>
<evidence type="ECO:0000256" key="14">
    <source>
        <dbReference type="ARBA" id="ARBA00033245"/>
    </source>
</evidence>
<keyword evidence="8 18" id="KW-1133">Transmembrane helix</keyword>
<dbReference type="InterPro" id="IPR028055">
    <property type="entry name" value="YidC/Oxa/ALB_C"/>
</dbReference>
<dbReference type="Proteomes" id="UP000234198">
    <property type="component" value="Unassembled WGS sequence"/>
</dbReference>
<dbReference type="PANTHER" id="PTHR12428:SF65">
    <property type="entry name" value="CYTOCHROME C OXIDASE ASSEMBLY PROTEIN COX18, MITOCHONDRIAL"/>
    <property type="match status" value="1"/>
</dbReference>
<keyword evidence="5" id="KW-1003">Cell membrane</keyword>
<feature type="compositionally biased region" description="Basic residues" evidence="17">
    <location>
        <begin position="434"/>
        <end position="447"/>
    </location>
</feature>
<accession>A0A2I1HYC7</accession>
<dbReference type="InterPro" id="IPR047196">
    <property type="entry name" value="YidC_ALB_C"/>
</dbReference>
<keyword evidence="9 18" id="KW-0472">Membrane</keyword>
<evidence type="ECO:0000256" key="17">
    <source>
        <dbReference type="SAM" id="MobiDB-lite"/>
    </source>
</evidence>
<feature type="domain" description="Membrane insertase YidC/Oxa/ALB C-terminal" evidence="19">
    <location>
        <begin position="37"/>
        <end position="263"/>
    </location>
</feature>
<dbReference type="RefSeq" id="WP_101602308.1">
    <property type="nucleotide sequence ID" value="NZ_PKKM01000012.1"/>
</dbReference>
<evidence type="ECO:0000256" key="13">
    <source>
        <dbReference type="ARBA" id="ARBA00031538"/>
    </source>
</evidence>
<dbReference type="Pfam" id="PF02096">
    <property type="entry name" value="60KD_IMP"/>
    <property type="match status" value="1"/>
</dbReference>
<evidence type="ECO:0000256" key="8">
    <source>
        <dbReference type="ARBA" id="ARBA00022989"/>
    </source>
</evidence>
<dbReference type="EMBL" id="PKKM01000012">
    <property type="protein sequence ID" value="PKY63890.1"/>
    <property type="molecule type" value="Genomic_DNA"/>
</dbReference>
<evidence type="ECO:0000256" key="10">
    <source>
        <dbReference type="ARBA" id="ARBA00023186"/>
    </source>
</evidence>
<evidence type="ECO:0000256" key="1">
    <source>
        <dbReference type="ARBA" id="ARBA00004651"/>
    </source>
</evidence>
<evidence type="ECO:0000256" key="9">
    <source>
        <dbReference type="ARBA" id="ARBA00023136"/>
    </source>
</evidence>
<dbReference type="GO" id="GO:0005886">
    <property type="term" value="C:plasma membrane"/>
    <property type="evidence" value="ECO:0007669"/>
    <property type="project" value="UniProtKB-SubCell"/>
</dbReference>
<dbReference type="NCBIfam" id="TIGR03592">
    <property type="entry name" value="yidC_oxa1_cterm"/>
    <property type="match status" value="1"/>
</dbReference>
<evidence type="ECO:0000256" key="4">
    <source>
        <dbReference type="ARBA" id="ARBA00022448"/>
    </source>
</evidence>
<evidence type="ECO:0000256" key="15">
    <source>
        <dbReference type="ARBA" id="ARBA00033342"/>
    </source>
</evidence>
<keyword evidence="7" id="KW-0653">Protein transport</keyword>
<dbReference type="GO" id="GO:0032977">
    <property type="term" value="F:membrane insertase activity"/>
    <property type="evidence" value="ECO:0007669"/>
    <property type="project" value="InterPro"/>
</dbReference>
<dbReference type="GO" id="GO:0015031">
    <property type="term" value="P:protein transport"/>
    <property type="evidence" value="ECO:0007669"/>
    <property type="project" value="UniProtKB-KW"/>
</dbReference>
<evidence type="ECO:0000259" key="19">
    <source>
        <dbReference type="Pfam" id="PF02096"/>
    </source>
</evidence>
<feature type="region of interest" description="Disordered" evidence="17">
    <location>
        <begin position="384"/>
        <end position="447"/>
    </location>
</feature>
<dbReference type="InterPro" id="IPR001708">
    <property type="entry name" value="YidC/ALB3/OXA1/COX18"/>
</dbReference>
<comment type="similarity">
    <text evidence="2">Belongs to the OXA1/ALB3/YidC family. Type 1 subfamily.</text>
</comment>